<evidence type="ECO:0000256" key="4">
    <source>
        <dbReference type="ARBA" id="ARBA00022842"/>
    </source>
</evidence>
<evidence type="ECO:0000256" key="2">
    <source>
        <dbReference type="ARBA" id="ARBA00022723"/>
    </source>
</evidence>
<dbReference type="InterPro" id="IPR036412">
    <property type="entry name" value="HAD-like_sf"/>
</dbReference>
<dbReference type="EMBL" id="UINC01018877">
    <property type="protein sequence ID" value="SVA79612.1"/>
    <property type="molecule type" value="Genomic_DNA"/>
</dbReference>
<evidence type="ECO:0000313" key="5">
    <source>
        <dbReference type="EMBL" id="SVA79612.1"/>
    </source>
</evidence>
<dbReference type="Pfam" id="PF13419">
    <property type="entry name" value="HAD_2"/>
    <property type="match status" value="1"/>
</dbReference>
<dbReference type="PANTHER" id="PTHR46470:SF2">
    <property type="entry name" value="GLYCERALDEHYDE 3-PHOSPHATE PHOSPHATASE"/>
    <property type="match status" value="1"/>
</dbReference>
<dbReference type="SUPFAM" id="SSF56784">
    <property type="entry name" value="HAD-like"/>
    <property type="match status" value="1"/>
</dbReference>
<evidence type="ECO:0000256" key="1">
    <source>
        <dbReference type="ARBA" id="ARBA00001946"/>
    </source>
</evidence>
<organism evidence="5">
    <name type="scientific">marine metagenome</name>
    <dbReference type="NCBI Taxonomy" id="408172"/>
    <lineage>
        <taxon>unclassified sequences</taxon>
        <taxon>metagenomes</taxon>
        <taxon>ecological metagenomes</taxon>
    </lineage>
</organism>
<dbReference type="InterPro" id="IPR023214">
    <property type="entry name" value="HAD_sf"/>
</dbReference>
<keyword evidence="3" id="KW-0378">Hydrolase</keyword>
<dbReference type="InterPro" id="IPR006439">
    <property type="entry name" value="HAD-SF_hydro_IA"/>
</dbReference>
<proteinExistence type="predicted"/>
<accession>A0A381YSK5</accession>
<dbReference type="Gene3D" id="1.10.150.520">
    <property type="match status" value="1"/>
</dbReference>
<dbReference type="GO" id="GO:0044281">
    <property type="term" value="P:small molecule metabolic process"/>
    <property type="evidence" value="ECO:0007669"/>
    <property type="project" value="UniProtKB-ARBA"/>
</dbReference>
<evidence type="ECO:0000256" key="3">
    <source>
        <dbReference type="ARBA" id="ARBA00022801"/>
    </source>
</evidence>
<protein>
    <submittedName>
        <fullName evidence="5">Uncharacterized protein</fullName>
    </submittedName>
</protein>
<dbReference type="InterPro" id="IPR041492">
    <property type="entry name" value="HAD_2"/>
</dbReference>
<dbReference type="Gene3D" id="3.40.50.1000">
    <property type="entry name" value="HAD superfamily/HAD-like"/>
    <property type="match status" value="1"/>
</dbReference>
<sequence>MEKDFVKSGFKAVASFIQNDNGINEEVVYDRLWSIFNSGEREKIFDNYIIEFEEINYSINELVNLYRTHSSNIKLIPGIKEYLLSLSKEYKLGLITDGYIQTQKNKINALGLNNMFDQILITEELGRKFWKPSIVPFSTICDKLGVIPTDAIYIADNPKKDFKGPNQLGMDSMRLRLRDGEHYRSEPSNKGFAPAIDVYSVDNLKIEMNRYNV</sequence>
<dbReference type="InterPro" id="IPR051400">
    <property type="entry name" value="HAD-like_hydrolase"/>
</dbReference>
<dbReference type="PANTHER" id="PTHR46470">
    <property type="entry name" value="N-ACYLNEURAMINATE-9-PHOSPHATASE"/>
    <property type="match status" value="1"/>
</dbReference>
<dbReference type="GO" id="GO:0016791">
    <property type="term" value="F:phosphatase activity"/>
    <property type="evidence" value="ECO:0007669"/>
    <property type="project" value="TreeGrafter"/>
</dbReference>
<dbReference type="NCBIfam" id="TIGR01549">
    <property type="entry name" value="HAD-SF-IA-v1"/>
    <property type="match status" value="1"/>
</dbReference>
<dbReference type="AlphaFoldDB" id="A0A381YSK5"/>
<gene>
    <name evidence="5" type="ORF">METZ01_LOCUS132466</name>
</gene>
<name>A0A381YSK5_9ZZZZ</name>
<comment type="cofactor">
    <cofactor evidence="1">
        <name>Mg(2+)</name>
        <dbReference type="ChEBI" id="CHEBI:18420"/>
    </cofactor>
</comment>
<keyword evidence="2" id="KW-0479">Metal-binding</keyword>
<keyword evidence="4" id="KW-0460">Magnesium</keyword>
<reference evidence="5" key="1">
    <citation type="submission" date="2018-05" db="EMBL/GenBank/DDBJ databases">
        <authorList>
            <person name="Lanie J.A."/>
            <person name="Ng W.-L."/>
            <person name="Kazmierczak K.M."/>
            <person name="Andrzejewski T.M."/>
            <person name="Davidsen T.M."/>
            <person name="Wayne K.J."/>
            <person name="Tettelin H."/>
            <person name="Glass J.I."/>
            <person name="Rusch D."/>
            <person name="Podicherti R."/>
            <person name="Tsui H.-C.T."/>
            <person name="Winkler M.E."/>
        </authorList>
    </citation>
    <scope>NUCLEOTIDE SEQUENCE</scope>
</reference>
<dbReference type="GO" id="GO:0046872">
    <property type="term" value="F:metal ion binding"/>
    <property type="evidence" value="ECO:0007669"/>
    <property type="project" value="UniProtKB-KW"/>
</dbReference>